<feature type="compositionally biased region" description="Low complexity" evidence="3">
    <location>
        <begin position="91"/>
        <end position="102"/>
    </location>
</feature>
<dbReference type="Proteomes" id="UP000504635">
    <property type="component" value="Unplaced"/>
</dbReference>
<evidence type="ECO:0000256" key="1">
    <source>
        <dbReference type="ARBA" id="ARBA00023125"/>
    </source>
</evidence>
<organism evidence="5 6">
    <name type="scientific">Sitophilus oryzae</name>
    <name type="common">Rice weevil</name>
    <name type="synonym">Curculio oryzae</name>
    <dbReference type="NCBI Taxonomy" id="7048"/>
    <lineage>
        <taxon>Eukaryota</taxon>
        <taxon>Metazoa</taxon>
        <taxon>Ecdysozoa</taxon>
        <taxon>Arthropoda</taxon>
        <taxon>Hexapoda</taxon>
        <taxon>Insecta</taxon>
        <taxon>Pterygota</taxon>
        <taxon>Neoptera</taxon>
        <taxon>Endopterygota</taxon>
        <taxon>Coleoptera</taxon>
        <taxon>Polyphaga</taxon>
        <taxon>Cucujiformia</taxon>
        <taxon>Curculionidae</taxon>
        <taxon>Dryophthorinae</taxon>
        <taxon>Sitophilus</taxon>
    </lineage>
</organism>
<feature type="compositionally biased region" description="Basic and acidic residues" evidence="3">
    <location>
        <begin position="28"/>
        <end position="40"/>
    </location>
</feature>
<dbReference type="InterPro" id="IPR002104">
    <property type="entry name" value="Integrase_catalytic"/>
</dbReference>
<gene>
    <name evidence="6" type="primary">LOC115879107</name>
</gene>
<accession>A0A6J2XJD8</accession>
<dbReference type="PANTHER" id="PTHR35617">
    <property type="entry name" value="PHAGE_INTEGRASE DOMAIN-CONTAINING PROTEIN"/>
    <property type="match status" value="1"/>
</dbReference>
<feature type="region of interest" description="Disordered" evidence="3">
    <location>
        <begin position="1"/>
        <end position="137"/>
    </location>
</feature>
<dbReference type="Gene3D" id="1.10.443.10">
    <property type="entry name" value="Intergrase catalytic core"/>
    <property type="match status" value="1"/>
</dbReference>
<dbReference type="InParanoid" id="A0A6J2XJD8"/>
<dbReference type="GO" id="GO:0003677">
    <property type="term" value="F:DNA binding"/>
    <property type="evidence" value="ECO:0007669"/>
    <property type="project" value="UniProtKB-KW"/>
</dbReference>
<dbReference type="GO" id="GO:0015074">
    <property type="term" value="P:DNA integration"/>
    <property type="evidence" value="ECO:0007669"/>
    <property type="project" value="InterPro"/>
</dbReference>
<dbReference type="PROSITE" id="PS51898">
    <property type="entry name" value="TYR_RECOMBINASE"/>
    <property type="match status" value="1"/>
</dbReference>
<dbReference type="OrthoDB" id="6783029at2759"/>
<dbReference type="Gene3D" id="1.10.150.130">
    <property type="match status" value="1"/>
</dbReference>
<dbReference type="RefSeq" id="XP_030751613.1">
    <property type="nucleotide sequence ID" value="XM_030895753.1"/>
</dbReference>
<dbReference type="Pfam" id="PF00589">
    <property type="entry name" value="Phage_integrase"/>
    <property type="match status" value="1"/>
</dbReference>
<feature type="domain" description="Tyr recombinase" evidence="4">
    <location>
        <begin position="487"/>
        <end position="693"/>
    </location>
</feature>
<dbReference type="GeneID" id="115879107"/>
<dbReference type="SUPFAM" id="SSF56349">
    <property type="entry name" value="DNA breaking-rejoining enzymes"/>
    <property type="match status" value="1"/>
</dbReference>
<dbReference type="KEGG" id="soy:115879107"/>
<sequence length="697" mass="78730">MGKSKKRRRSSSSRESYSSGDTSIPNKELLKRLKKLEKYYKRNRKARSRSASPLRRQRRSPSSARALPIRQSERERRSRSRTRQRSPSNLRSPSIRRSFSRTSPRRQRSPSVPRSAARDPCDSANAPNDSFAHSPSGMASLIEDEDASLHDAVVIHNDVQLPEDVLNILGEDPGVEQGDGGTIHSALASRWTHFITNGLTENECTKLIQKYKIPSNCPLLTPPAINPESKSIIPLNMRKKDDAYIRFQTKLGTGIAALGKGIDYILSDKENLPSTQKDVLLPCMSDAGRLLADLYHDLSMARRSFIFPYMNKETKEILEKCPPSNLLFGSDLSEKVKTAKSIQAARNTTTTLQGKIQEKEVDKPGVPPTVGEPYIGSIETIRKSMKFRNIPECAIETTLHSISNATIRQYGVTYKLWWEFCNRIKIHPFQAKVPEVLTFLQSILDNKGCVYGSINSHRAALSLILPGDLGNDLILKRFMKGVLRLRPPKPRYTCTWDPKRVLDYFKNNPADSLRSLSFKLVTLLILVTGQRLQTISLIKLKNILPYDDGGVQILIEDRIKTSNININQPCLIIPKFNEFPELCVVSCLQKYIQETEKVRKDNDDYLFITFQKPHRIASKQTLSRWVKSTLNLSGVDTNIFKPHSSRHASTSAARRAGVSIDLIKDSAGWSKNSSTFARFYNRPLVNHDKFALSILKS</sequence>
<feature type="compositionally biased region" description="Basic residues" evidence="3">
    <location>
        <begin position="1"/>
        <end position="11"/>
    </location>
</feature>
<dbReference type="InterPro" id="IPR013762">
    <property type="entry name" value="Integrase-like_cat_sf"/>
</dbReference>
<evidence type="ECO:0000313" key="6">
    <source>
        <dbReference type="RefSeq" id="XP_030751613.1"/>
    </source>
</evidence>
<evidence type="ECO:0000259" key="4">
    <source>
        <dbReference type="PROSITE" id="PS51898"/>
    </source>
</evidence>
<dbReference type="GO" id="GO:0006310">
    <property type="term" value="P:DNA recombination"/>
    <property type="evidence" value="ECO:0007669"/>
    <property type="project" value="UniProtKB-KW"/>
</dbReference>
<dbReference type="InterPro" id="IPR010998">
    <property type="entry name" value="Integrase_recombinase_N"/>
</dbReference>
<protein>
    <submittedName>
        <fullName evidence="6">Uncharacterized protein LOC115879107</fullName>
    </submittedName>
</protein>
<proteinExistence type="predicted"/>
<name>A0A6J2XJD8_SITOR</name>
<dbReference type="PANTHER" id="PTHR35617:SF3">
    <property type="entry name" value="CORE-BINDING (CB) DOMAIN-CONTAINING PROTEIN"/>
    <property type="match status" value="1"/>
</dbReference>
<keyword evidence="2" id="KW-0233">DNA recombination</keyword>
<keyword evidence="5" id="KW-1185">Reference proteome</keyword>
<evidence type="ECO:0000313" key="5">
    <source>
        <dbReference type="Proteomes" id="UP000504635"/>
    </source>
</evidence>
<keyword evidence="1" id="KW-0238">DNA-binding</keyword>
<evidence type="ECO:0000256" key="3">
    <source>
        <dbReference type="SAM" id="MobiDB-lite"/>
    </source>
</evidence>
<dbReference type="AlphaFoldDB" id="A0A6J2XJD8"/>
<feature type="compositionally biased region" description="Low complexity" evidence="3">
    <location>
        <begin position="49"/>
        <end position="70"/>
    </location>
</feature>
<evidence type="ECO:0000256" key="2">
    <source>
        <dbReference type="ARBA" id="ARBA00023172"/>
    </source>
</evidence>
<dbReference type="CDD" id="cd00397">
    <property type="entry name" value="DNA_BRE_C"/>
    <property type="match status" value="1"/>
</dbReference>
<reference evidence="6" key="1">
    <citation type="submission" date="2025-08" db="UniProtKB">
        <authorList>
            <consortium name="RefSeq"/>
        </authorList>
    </citation>
    <scope>IDENTIFICATION</scope>
    <source>
        <tissue evidence="6">Gonads</tissue>
    </source>
</reference>
<dbReference type="InterPro" id="IPR011010">
    <property type="entry name" value="DNA_brk_join_enz"/>
</dbReference>
<dbReference type="SUPFAM" id="SSF47823">
    <property type="entry name" value="lambda integrase-like, N-terminal domain"/>
    <property type="match status" value="1"/>
</dbReference>